<dbReference type="AlphaFoldDB" id="A0A7U2FF61"/>
<protein>
    <submittedName>
        <fullName evidence="1">Uncharacterized protein</fullName>
    </submittedName>
</protein>
<evidence type="ECO:0000313" key="1">
    <source>
        <dbReference type="EMBL" id="QRD04152.1"/>
    </source>
</evidence>
<organism evidence="1 2">
    <name type="scientific">Phaeosphaeria nodorum (strain SN15 / ATCC MYA-4574 / FGSC 10173)</name>
    <name type="common">Glume blotch fungus</name>
    <name type="synonym">Parastagonospora nodorum</name>
    <dbReference type="NCBI Taxonomy" id="321614"/>
    <lineage>
        <taxon>Eukaryota</taxon>
        <taxon>Fungi</taxon>
        <taxon>Dikarya</taxon>
        <taxon>Ascomycota</taxon>
        <taxon>Pezizomycotina</taxon>
        <taxon>Dothideomycetes</taxon>
        <taxon>Pleosporomycetidae</taxon>
        <taxon>Pleosporales</taxon>
        <taxon>Pleosporineae</taxon>
        <taxon>Phaeosphaeriaceae</taxon>
        <taxon>Parastagonospora</taxon>
    </lineage>
</organism>
<reference evidence="2" key="1">
    <citation type="journal article" date="2021" name="BMC Genomics">
        <title>Chromosome-level genome assembly and manually-curated proteome of model necrotroph Parastagonospora nodorum Sn15 reveals a genome-wide trove of candidate effector homologs, and redundancy of virulence-related functions within an accessory chromosome.</title>
        <authorList>
            <person name="Bertazzoni S."/>
            <person name="Jones D.A.B."/>
            <person name="Phan H.T."/>
            <person name="Tan K.-C."/>
            <person name="Hane J.K."/>
        </authorList>
    </citation>
    <scope>NUCLEOTIDE SEQUENCE [LARGE SCALE GENOMIC DNA]</scope>
    <source>
        <strain evidence="2">SN15 / ATCC MYA-4574 / FGSC 10173)</strain>
    </source>
</reference>
<name>A0A7U2FF61_PHANO</name>
<sequence>MTEQSSAHASIEWFSFLKKQLNKTLNPILSFSIKGSKHRSVSALFEIHCHKKRVIEKKTIASS</sequence>
<dbReference type="EMBL" id="CP069038">
    <property type="protein sequence ID" value="QRD04152.1"/>
    <property type="molecule type" value="Genomic_DNA"/>
</dbReference>
<accession>A0A7U2FF61</accession>
<proteinExistence type="predicted"/>
<dbReference type="VEuPathDB" id="FungiDB:JI435_420800"/>
<evidence type="ECO:0000313" key="2">
    <source>
        <dbReference type="Proteomes" id="UP000663193"/>
    </source>
</evidence>
<dbReference type="Proteomes" id="UP000663193">
    <property type="component" value="Chromosome 16"/>
</dbReference>
<keyword evidence="2" id="KW-1185">Reference proteome</keyword>
<gene>
    <name evidence="1" type="ORF">JI435_420800</name>
</gene>